<dbReference type="EMBL" id="RKLV01000012">
    <property type="protein sequence ID" value="MCX2819822.1"/>
    <property type="molecule type" value="Genomic_DNA"/>
</dbReference>
<keyword evidence="1" id="KW-0479">Metal-binding</keyword>
<accession>A0A9Q4C4R6</accession>
<dbReference type="RefSeq" id="WP_266088440.1">
    <property type="nucleotide sequence ID" value="NZ_RKLV01000012.1"/>
</dbReference>
<dbReference type="Proteomes" id="UP001149411">
    <property type="component" value="Unassembled WGS sequence"/>
</dbReference>
<organism evidence="3 4">
    <name type="scientific">Halorutilus salinus</name>
    <dbReference type="NCBI Taxonomy" id="2487751"/>
    <lineage>
        <taxon>Archaea</taxon>
        <taxon>Methanobacteriati</taxon>
        <taxon>Methanobacteriota</taxon>
        <taxon>Stenosarchaea group</taxon>
        <taxon>Halobacteria</taxon>
        <taxon>Halorutilales</taxon>
        <taxon>Halorutilaceae</taxon>
        <taxon>Halorutilus</taxon>
    </lineage>
</organism>
<dbReference type="GO" id="GO:0046872">
    <property type="term" value="F:metal ion binding"/>
    <property type="evidence" value="ECO:0007669"/>
    <property type="project" value="UniProtKB-KW"/>
</dbReference>
<dbReference type="AlphaFoldDB" id="A0A9Q4C4R6"/>
<dbReference type="CDD" id="cd00371">
    <property type="entry name" value="HMA"/>
    <property type="match status" value="1"/>
</dbReference>
<dbReference type="PROSITE" id="PS50846">
    <property type="entry name" value="HMA_2"/>
    <property type="match status" value="1"/>
</dbReference>
<evidence type="ECO:0000313" key="4">
    <source>
        <dbReference type="Proteomes" id="UP001149411"/>
    </source>
</evidence>
<dbReference type="Pfam" id="PF00403">
    <property type="entry name" value="HMA"/>
    <property type="match status" value="1"/>
</dbReference>
<dbReference type="PANTHER" id="PTHR22814">
    <property type="entry name" value="COPPER TRANSPORT PROTEIN ATOX1-RELATED"/>
    <property type="match status" value="1"/>
</dbReference>
<evidence type="ECO:0000313" key="3">
    <source>
        <dbReference type="EMBL" id="MCX2819822.1"/>
    </source>
</evidence>
<proteinExistence type="predicted"/>
<dbReference type="SUPFAM" id="SSF55008">
    <property type="entry name" value="HMA, heavy metal-associated domain"/>
    <property type="match status" value="1"/>
</dbReference>
<dbReference type="InterPro" id="IPR006121">
    <property type="entry name" value="HMA_dom"/>
</dbReference>
<dbReference type="Gene3D" id="3.30.70.100">
    <property type="match status" value="1"/>
</dbReference>
<keyword evidence="4" id="KW-1185">Reference proteome</keyword>
<feature type="domain" description="HMA" evidence="2">
    <location>
        <begin position="1"/>
        <end position="62"/>
    </location>
</feature>
<reference evidence="3" key="1">
    <citation type="submission" date="2022-09" db="EMBL/GenBank/DDBJ databases">
        <title>Haloadaptaus new haloarchaeum isolated from saline soil.</title>
        <authorList>
            <person name="Duran-Viseras A."/>
            <person name="Sanchez-Porro C."/>
            <person name="Ventosa A."/>
        </authorList>
    </citation>
    <scope>NUCLEOTIDE SEQUENCE</scope>
    <source>
        <strain evidence="3">F3-133</strain>
    </source>
</reference>
<comment type="caution">
    <text evidence="3">The sequence shown here is derived from an EMBL/GenBank/DDBJ whole genome shotgun (WGS) entry which is preliminary data.</text>
</comment>
<evidence type="ECO:0000256" key="1">
    <source>
        <dbReference type="ARBA" id="ARBA00022723"/>
    </source>
</evidence>
<sequence length="63" mass="6724">MEIKIRGMSCEGCEENVEDAISGIDGVRSVRADRDTDTATVEGDADEDAIAEAVEEAGYEVET</sequence>
<name>A0A9Q4C4R6_9EURY</name>
<dbReference type="PANTHER" id="PTHR22814:SF287">
    <property type="entry name" value="COPPER TRANSPORT PROTEIN ATX1"/>
    <property type="match status" value="1"/>
</dbReference>
<dbReference type="InterPro" id="IPR036163">
    <property type="entry name" value="HMA_dom_sf"/>
</dbReference>
<protein>
    <submittedName>
        <fullName evidence="3">Cation transporter</fullName>
    </submittedName>
</protein>
<evidence type="ECO:0000259" key="2">
    <source>
        <dbReference type="PROSITE" id="PS50846"/>
    </source>
</evidence>
<gene>
    <name evidence="3" type="ORF">EGH25_10720</name>
</gene>